<dbReference type="AlphaFoldDB" id="A0A3Q8X5E9"/>
<dbReference type="Pfam" id="PF00528">
    <property type="entry name" value="BPD_transp_1"/>
    <property type="match status" value="1"/>
</dbReference>
<evidence type="ECO:0000256" key="1">
    <source>
        <dbReference type="ARBA" id="ARBA00004651"/>
    </source>
</evidence>
<protein>
    <submittedName>
        <fullName evidence="10">Amino acid ABC transporter permease</fullName>
    </submittedName>
</protein>
<feature type="transmembrane region" description="Helical" evidence="8">
    <location>
        <begin position="20"/>
        <end position="45"/>
    </location>
</feature>
<dbReference type="OrthoDB" id="9805999at2"/>
<keyword evidence="4 8" id="KW-0812">Transmembrane</keyword>
<dbReference type="InterPro" id="IPR043429">
    <property type="entry name" value="ArtM/GltK/GlnP/TcyL/YhdX-like"/>
</dbReference>
<accession>A0A3Q8X5E9</accession>
<dbReference type="EMBL" id="CP034437">
    <property type="protein sequence ID" value="AZN39325.1"/>
    <property type="molecule type" value="Genomic_DNA"/>
</dbReference>
<evidence type="ECO:0000256" key="4">
    <source>
        <dbReference type="ARBA" id="ARBA00022692"/>
    </source>
</evidence>
<dbReference type="GO" id="GO:0006865">
    <property type="term" value="P:amino acid transport"/>
    <property type="evidence" value="ECO:0007669"/>
    <property type="project" value="UniProtKB-KW"/>
</dbReference>
<keyword evidence="6 8" id="KW-1133">Transmembrane helix</keyword>
<dbReference type="SUPFAM" id="SSF161098">
    <property type="entry name" value="MetI-like"/>
    <property type="match status" value="1"/>
</dbReference>
<keyword evidence="2 8" id="KW-0813">Transport</keyword>
<evidence type="ECO:0000256" key="7">
    <source>
        <dbReference type="ARBA" id="ARBA00023136"/>
    </source>
</evidence>
<keyword evidence="7 8" id="KW-0472">Membrane</keyword>
<dbReference type="PANTHER" id="PTHR30614:SF0">
    <property type="entry name" value="L-CYSTINE TRANSPORT SYSTEM PERMEASE PROTEIN TCYL"/>
    <property type="match status" value="1"/>
</dbReference>
<evidence type="ECO:0000259" key="9">
    <source>
        <dbReference type="PROSITE" id="PS50928"/>
    </source>
</evidence>
<dbReference type="PANTHER" id="PTHR30614">
    <property type="entry name" value="MEMBRANE COMPONENT OF AMINO ACID ABC TRANSPORTER"/>
    <property type="match status" value="1"/>
</dbReference>
<evidence type="ECO:0000256" key="3">
    <source>
        <dbReference type="ARBA" id="ARBA00022475"/>
    </source>
</evidence>
<sequence>MEKLLDIDYLLKAYPHILKYLPVTIWISVAAMVLGIAIGLATALIRLYKVPVLGPLSALYVSFVRGTPLLVQIYLVFYGIPKIIYYLQTQHGWLTGFDVNYVSPEVYALLSFSLNLGAYLSETIRSAIESVDRGQFEAADAIGLTRTQTMLKIILPQALTVALPNLGNTFISTVKDTSLVFIIGVIDIMGEAKIIGARGLAYFEVFIAVSLIYWPVCIIIERVLAMVEKRIRTYERSAIS</sequence>
<dbReference type="GO" id="GO:0043190">
    <property type="term" value="C:ATP-binding cassette (ABC) transporter complex"/>
    <property type="evidence" value="ECO:0007669"/>
    <property type="project" value="InterPro"/>
</dbReference>
<dbReference type="InterPro" id="IPR035906">
    <property type="entry name" value="MetI-like_sf"/>
</dbReference>
<dbReference type="Proteomes" id="UP000272528">
    <property type="component" value="Chromosome"/>
</dbReference>
<dbReference type="KEGG" id="palb:EJC50_06360"/>
<evidence type="ECO:0000256" key="5">
    <source>
        <dbReference type="ARBA" id="ARBA00022970"/>
    </source>
</evidence>
<dbReference type="NCBIfam" id="TIGR01726">
    <property type="entry name" value="HEQRo_perm_3TM"/>
    <property type="match status" value="1"/>
</dbReference>
<evidence type="ECO:0000313" key="11">
    <source>
        <dbReference type="Proteomes" id="UP000272528"/>
    </source>
</evidence>
<comment type="similarity">
    <text evidence="8">Belongs to the binding-protein-dependent transport system permease family.</text>
</comment>
<evidence type="ECO:0000256" key="2">
    <source>
        <dbReference type="ARBA" id="ARBA00022448"/>
    </source>
</evidence>
<evidence type="ECO:0000313" key="10">
    <source>
        <dbReference type="EMBL" id="AZN39325.1"/>
    </source>
</evidence>
<feature type="transmembrane region" description="Helical" evidence="8">
    <location>
        <begin position="57"/>
        <end position="80"/>
    </location>
</feature>
<dbReference type="Gene3D" id="1.10.3720.10">
    <property type="entry name" value="MetI-like"/>
    <property type="match status" value="1"/>
</dbReference>
<keyword evidence="11" id="KW-1185">Reference proteome</keyword>
<dbReference type="CDD" id="cd06261">
    <property type="entry name" value="TM_PBP2"/>
    <property type="match status" value="1"/>
</dbReference>
<proteinExistence type="inferred from homology"/>
<dbReference type="RefSeq" id="WP_126013798.1">
    <property type="nucleotide sequence ID" value="NZ_CP034437.1"/>
</dbReference>
<keyword evidence="3" id="KW-1003">Cell membrane</keyword>
<feature type="transmembrane region" description="Helical" evidence="8">
    <location>
        <begin position="201"/>
        <end position="224"/>
    </location>
</feature>
<dbReference type="InterPro" id="IPR010065">
    <property type="entry name" value="AA_ABC_transptr_permease_3TM"/>
</dbReference>
<evidence type="ECO:0000256" key="6">
    <source>
        <dbReference type="ARBA" id="ARBA00022989"/>
    </source>
</evidence>
<comment type="subcellular location">
    <subcellularLocation>
        <location evidence="1 8">Cell membrane</location>
        <topology evidence="1 8">Multi-pass membrane protein</topology>
    </subcellularLocation>
</comment>
<evidence type="ECO:0000256" key="8">
    <source>
        <dbReference type="RuleBase" id="RU363032"/>
    </source>
</evidence>
<dbReference type="GO" id="GO:0022857">
    <property type="term" value="F:transmembrane transporter activity"/>
    <property type="evidence" value="ECO:0007669"/>
    <property type="project" value="InterPro"/>
</dbReference>
<keyword evidence="5" id="KW-0029">Amino-acid transport</keyword>
<name>A0A3Q8X5E9_9BACL</name>
<organism evidence="10 11">
    <name type="scientific">Paenibacillus albus</name>
    <dbReference type="NCBI Taxonomy" id="2495582"/>
    <lineage>
        <taxon>Bacteria</taxon>
        <taxon>Bacillati</taxon>
        <taxon>Bacillota</taxon>
        <taxon>Bacilli</taxon>
        <taxon>Bacillales</taxon>
        <taxon>Paenibacillaceae</taxon>
        <taxon>Paenibacillus</taxon>
    </lineage>
</organism>
<dbReference type="FunFam" id="1.10.3720.10:FF:000006">
    <property type="entry name" value="Glutamate/aspartate ABC transporter, permease protein GltK"/>
    <property type="match status" value="1"/>
</dbReference>
<dbReference type="InterPro" id="IPR000515">
    <property type="entry name" value="MetI-like"/>
</dbReference>
<gene>
    <name evidence="10" type="ORF">EJC50_06360</name>
</gene>
<feature type="domain" description="ABC transmembrane type-1" evidence="9">
    <location>
        <begin position="21"/>
        <end position="224"/>
    </location>
</feature>
<feature type="transmembrane region" description="Helical" evidence="8">
    <location>
        <begin position="178"/>
        <end position="195"/>
    </location>
</feature>
<reference evidence="11" key="1">
    <citation type="submission" date="2018-12" db="EMBL/GenBank/DDBJ databases">
        <title>Genome sequence of Peanibacillus sp.</title>
        <authorList>
            <person name="Subramani G."/>
            <person name="Srinivasan S."/>
            <person name="Kim M.K."/>
        </authorList>
    </citation>
    <scope>NUCLEOTIDE SEQUENCE [LARGE SCALE GENOMIC DNA]</scope>
    <source>
        <strain evidence="11">18JY67-1</strain>
    </source>
</reference>
<dbReference type="PROSITE" id="PS50928">
    <property type="entry name" value="ABC_TM1"/>
    <property type="match status" value="1"/>
</dbReference>